<sequence>MSTTNSTSRAAPNGKGALRPRARLLRTLGNDLISSDKVALIELVKNSYDADATTVLIRFHGPLDEGAGRIEVWDDGHGMDVETLQRSWLDIATDTKRRKPKSSGGRRVLGEKGIGRLAAARLGSELLLITRREGSSEVSLLMDWTQFDREDAYLDEIEVAWEVNAADVFSDGGRSVRAFSGAGIDAWKSGHGTLLQIEKLTHTWTQQDFIELRTALTRLIRPRPIEQDSQGLSNAPESAPADFQIILELEEVQEDLQTFAGPIDPSAELRVPHYQLRGSVDSNGSAKLHFRQQDPSIDEDLGIKTLWNNNKRGPQAGPFQFEINVWDRDNDAIQRTLASRSAESTPSTSKELKGFREALDDLAGVSIYRDGFRVLPFGEKGDDWLGLDLRRVQSPTLRLSNNQIVGHVFIEADTNQGLKDQSNREGFLAGTAYADLQTLVRAALAELETRRYKARRPEKSPTEQKGGLFERFNLGEIREALSTQYPRDSRILDLIDVKNRDIQEGVAEVQQVLSRYSRLATLGSLIDRVLHDGRTVVTRLKNIARFGERDLKKPALSTDEKIAASQKAMEQTAEQAEMLSSLFNQIEPFGGRKRGRPKQLHTQDLIEKAVSIMQVEADDRGVQLITGDTDISTHLDEAEALLVLVNLINNAIYWTATQPQDVERKVMVDARSNSDSSLTFIVSDSGPGVPDDLRNRIFDPYFSSKPDGVGLGLTIVGNMVEDVYAGELALVQEGQLGGATFEATFRRRV</sequence>
<evidence type="ECO:0000259" key="9">
    <source>
        <dbReference type="PROSITE" id="PS50109"/>
    </source>
</evidence>
<dbReference type="PANTHER" id="PTHR43065">
    <property type="entry name" value="SENSOR HISTIDINE KINASE"/>
    <property type="match status" value="1"/>
</dbReference>
<reference evidence="10" key="1">
    <citation type="submission" date="2018-03" db="EMBL/GenBank/DDBJ databases">
        <authorList>
            <person name="Nunes O.C."/>
            <person name="Lopes A.R."/>
            <person name="Froufe H."/>
            <person name="Munoz-Merida A."/>
            <person name="Barroso C."/>
            <person name="Egas C."/>
        </authorList>
    </citation>
    <scope>NUCLEOTIDE SEQUENCE</scope>
    <source>
        <strain evidence="10">ON4</strain>
    </source>
</reference>
<evidence type="ECO:0000256" key="2">
    <source>
        <dbReference type="ARBA" id="ARBA00012438"/>
    </source>
</evidence>
<dbReference type="InterPro" id="IPR004358">
    <property type="entry name" value="Sig_transdc_His_kin-like_C"/>
</dbReference>
<evidence type="ECO:0000313" key="11">
    <source>
        <dbReference type="Proteomes" id="UP001170379"/>
    </source>
</evidence>
<dbReference type="Pfam" id="PF02518">
    <property type="entry name" value="HATPase_c"/>
    <property type="match status" value="1"/>
</dbReference>
<dbReference type="InterPro" id="IPR036890">
    <property type="entry name" value="HATPase_C_sf"/>
</dbReference>
<gene>
    <name evidence="10" type="ORF">C7K25_13830</name>
</gene>
<feature type="domain" description="Histidine kinase" evidence="9">
    <location>
        <begin position="528"/>
        <end position="749"/>
    </location>
</feature>
<dbReference type="PROSITE" id="PS50109">
    <property type="entry name" value="HIS_KIN"/>
    <property type="match status" value="1"/>
</dbReference>
<keyword evidence="3" id="KW-0597">Phosphoprotein</keyword>
<evidence type="ECO:0000256" key="5">
    <source>
        <dbReference type="ARBA" id="ARBA00022741"/>
    </source>
</evidence>
<dbReference type="Gene3D" id="3.30.565.10">
    <property type="entry name" value="Histidine kinase-like ATPase, C-terminal domain"/>
    <property type="match status" value="2"/>
</dbReference>
<proteinExistence type="predicted"/>
<dbReference type="GO" id="GO:0005524">
    <property type="term" value="F:ATP binding"/>
    <property type="evidence" value="ECO:0007669"/>
    <property type="project" value="UniProtKB-KW"/>
</dbReference>
<dbReference type="EMBL" id="PXVD01000026">
    <property type="protein sequence ID" value="MDJ1372431.1"/>
    <property type="molecule type" value="Genomic_DNA"/>
</dbReference>
<dbReference type="Pfam" id="PF13589">
    <property type="entry name" value="HATPase_c_3"/>
    <property type="match status" value="1"/>
</dbReference>
<evidence type="ECO:0000313" key="10">
    <source>
        <dbReference type="EMBL" id="MDJ1372431.1"/>
    </source>
</evidence>
<protein>
    <recommendedName>
        <fullName evidence="2">histidine kinase</fullName>
        <ecNumber evidence="2">2.7.13.3</ecNumber>
    </recommendedName>
</protein>
<evidence type="ECO:0000256" key="6">
    <source>
        <dbReference type="ARBA" id="ARBA00022777"/>
    </source>
</evidence>
<name>A0ABT7CB58_9MICO</name>
<keyword evidence="5" id="KW-0547">Nucleotide-binding</keyword>
<keyword evidence="11" id="KW-1185">Reference proteome</keyword>
<keyword evidence="8" id="KW-0902">Two-component regulatory system</keyword>
<evidence type="ECO:0000256" key="4">
    <source>
        <dbReference type="ARBA" id="ARBA00022679"/>
    </source>
</evidence>
<comment type="caution">
    <text evidence="10">The sequence shown here is derived from an EMBL/GenBank/DDBJ whole genome shotgun (WGS) entry which is preliminary data.</text>
</comment>
<keyword evidence="4" id="KW-0808">Transferase</keyword>
<dbReference type="SUPFAM" id="SSF55874">
    <property type="entry name" value="ATPase domain of HSP90 chaperone/DNA topoisomerase II/histidine kinase"/>
    <property type="match status" value="2"/>
</dbReference>
<evidence type="ECO:0000256" key="8">
    <source>
        <dbReference type="ARBA" id="ARBA00023012"/>
    </source>
</evidence>
<dbReference type="SMART" id="SM00387">
    <property type="entry name" value="HATPase_c"/>
    <property type="match status" value="1"/>
</dbReference>
<evidence type="ECO:0000256" key="3">
    <source>
        <dbReference type="ARBA" id="ARBA00022553"/>
    </source>
</evidence>
<dbReference type="PANTHER" id="PTHR43065:SF10">
    <property type="entry name" value="PEROXIDE STRESS-ACTIVATED HISTIDINE KINASE MAK3"/>
    <property type="match status" value="1"/>
</dbReference>
<dbReference type="InterPro" id="IPR005467">
    <property type="entry name" value="His_kinase_dom"/>
</dbReference>
<accession>A0ABT7CB58</accession>
<dbReference type="RefSeq" id="WP_035733553.1">
    <property type="nucleotide sequence ID" value="NZ_CP028426.1"/>
</dbReference>
<dbReference type="Proteomes" id="UP001170379">
    <property type="component" value="Unassembled WGS sequence"/>
</dbReference>
<organism evidence="10 11">
    <name type="scientific">Gulosibacter molinativorax</name>
    <dbReference type="NCBI Taxonomy" id="256821"/>
    <lineage>
        <taxon>Bacteria</taxon>
        <taxon>Bacillati</taxon>
        <taxon>Actinomycetota</taxon>
        <taxon>Actinomycetes</taxon>
        <taxon>Micrococcales</taxon>
        <taxon>Microbacteriaceae</taxon>
        <taxon>Gulosibacter</taxon>
    </lineage>
</organism>
<keyword evidence="6" id="KW-0418">Kinase</keyword>
<evidence type="ECO:0000256" key="7">
    <source>
        <dbReference type="ARBA" id="ARBA00022840"/>
    </source>
</evidence>
<dbReference type="PRINTS" id="PR00344">
    <property type="entry name" value="BCTRLSENSOR"/>
</dbReference>
<evidence type="ECO:0000256" key="1">
    <source>
        <dbReference type="ARBA" id="ARBA00000085"/>
    </source>
</evidence>
<dbReference type="InterPro" id="IPR003594">
    <property type="entry name" value="HATPase_dom"/>
</dbReference>
<dbReference type="EC" id="2.7.13.3" evidence="2"/>
<comment type="catalytic activity">
    <reaction evidence="1">
        <text>ATP + protein L-histidine = ADP + protein N-phospho-L-histidine.</text>
        <dbReference type="EC" id="2.7.13.3"/>
    </reaction>
</comment>
<keyword evidence="7 10" id="KW-0067">ATP-binding</keyword>
<reference evidence="10" key="2">
    <citation type="journal article" date="2022" name="Sci. Rep.">
        <title>In silico prediction of the enzymes involved in the degradation of the herbicide molinate by Gulosibacter molinativorax ON4T.</title>
        <authorList>
            <person name="Lopes A.R."/>
            <person name="Bunin E."/>
            <person name="Viana A.T."/>
            <person name="Froufe H."/>
            <person name="Munoz-Merida A."/>
            <person name="Pinho D."/>
            <person name="Figueiredo J."/>
            <person name="Barroso C."/>
            <person name="Vaz-Moreira I."/>
            <person name="Bellanger X."/>
            <person name="Egas C."/>
            <person name="Nunes O.C."/>
        </authorList>
    </citation>
    <scope>NUCLEOTIDE SEQUENCE</scope>
    <source>
        <strain evidence="10">ON4</strain>
    </source>
</reference>